<evidence type="ECO:0000313" key="2">
    <source>
        <dbReference type="EMBL" id="OQP38702.1"/>
    </source>
</evidence>
<protein>
    <submittedName>
        <fullName evidence="2">Uncharacterized protein</fullName>
    </submittedName>
</protein>
<dbReference type="RefSeq" id="WP_081204708.1">
    <property type="nucleotide sequence ID" value="NZ_FOCZ01000004.1"/>
</dbReference>
<dbReference type="AlphaFoldDB" id="A0A1V9DXW8"/>
<dbReference type="STRING" id="354355.SAMN05660816_02710"/>
<gene>
    <name evidence="2" type="ORF">A4H97_18460</name>
</gene>
<keyword evidence="1" id="KW-0812">Transmembrane</keyword>
<accession>A0A1V9DXW8</accession>
<feature type="transmembrane region" description="Helical" evidence="1">
    <location>
        <begin position="15"/>
        <end position="33"/>
    </location>
</feature>
<dbReference type="EMBL" id="LVXG01000082">
    <property type="protein sequence ID" value="OQP38702.1"/>
    <property type="molecule type" value="Genomic_DNA"/>
</dbReference>
<dbReference type="Proteomes" id="UP000192610">
    <property type="component" value="Unassembled WGS sequence"/>
</dbReference>
<reference evidence="3" key="1">
    <citation type="submission" date="2016-04" db="EMBL/GenBank/DDBJ databases">
        <authorList>
            <person name="Chen L."/>
            <person name="Zhuang W."/>
            <person name="Wang G."/>
        </authorList>
    </citation>
    <scope>NUCLEOTIDE SEQUENCE [LARGE SCALE GENOMIC DNA]</scope>
    <source>
        <strain evidence="3">17621</strain>
    </source>
</reference>
<proteinExistence type="predicted"/>
<evidence type="ECO:0000256" key="1">
    <source>
        <dbReference type="SAM" id="Phobius"/>
    </source>
</evidence>
<dbReference type="OrthoDB" id="678514at2"/>
<keyword evidence="3" id="KW-1185">Reference proteome</keyword>
<evidence type="ECO:0000313" key="3">
    <source>
        <dbReference type="Proteomes" id="UP000192610"/>
    </source>
</evidence>
<comment type="caution">
    <text evidence="2">The sequence shown here is derived from an EMBL/GenBank/DDBJ whole genome shotgun (WGS) entry which is preliminary data.</text>
</comment>
<organism evidence="2 3">
    <name type="scientific">Niastella yeongjuensis</name>
    <dbReference type="NCBI Taxonomy" id="354355"/>
    <lineage>
        <taxon>Bacteria</taxon>
        <taxon>Pseudomonadati</taxon>
        <taxon>Bacteroidota</taxon>
        <taxon>Chitinophagia</taxon>
        <taxon>Chitinophagales</taxon>
        <taxon>Chitinophagaceae</taxon>
        <taxon>Niastella</taxon>
    </lineage>
</organism>
<name>A0A1V9DXW8_9BACT</name>
<sequence length="59" mass="6828">MLAKIFLMYVDPGSGSYLIQVIIAAILGALFYFKNLWWKVKAFFWKPKKEEAEGEDIAK</sequence>
<keyword evidence="1" id="KW-1133">Transmembrane helix</keyword>
<keyword evidence="1" id="KW-0472">Membrane</keyword>